<dbReference type="Pfam" id="PF01799">
    <property type="entry name" value="Fer2_2"/>
    <property type="match status" value="1"/>
</dbReference>
<dbReference type="InterPro" id="IPR036010">
    <property type="entry name" value="2Fe-2S_ferredoxin-like_sf"/>
</dbReference>
<dbReference type="SUPFAM" id="SSF54292">
    <property type="entry name" value="2Fe-2S ferredoxin-like"/>
    <property type="match status" value="1"/>
</dbReference>
<evidence type="ECO:0000259" key="6">
    <source>
        <dbReference type="PROSITE" id="PS51085"/>
    </source>
</evidence>
<proteinExistence type="predicted"/>
<dbReference type="OrthoDB" id="9792018at2"/>
<dbReference type="Proteomes" id="UP000325289">
    <property type="component" value="Unassembled WGS sequence"/>
</dbReference>
<gene>
    <name evidence="7" type="ORF">SAMN04515678_11029</name>
</gene>
<keyword evidence="3" id="KW-0560">Oxidoreductase</keyword>
<evidence type="ECO:0000256" key="1">
    <source>
        <dbReference type="ARBA" id="ARBA00022714"/>
    </source>
</evidence>
<dbReference type="InterPro" id="IPR036884">
    <property type="entry name" value="2Fe-2S-bd_dom_sf"/>
</dbReference>
<dbReference type="InterPro" id="IPR001041">
    <property type="entry name" value="2Fe-2S_ferredoxin-type"/>
</dbReference>
<evidence type="ECO:0000256" key="5">
    <source>
        <dbReference type="ARBA" id="ARBA00023014"/>
    </source>
</evidence>
<dbReference type="InterPro" id="IPR012675">
    <property type="entry name" value="Beta-grasp_dom_sf"/>
</dbReference>
<dbReference type="AlphaFoldDB" id="A0A1I2ARS0"/>
<feature type="domain" description="2Fe-2S ferredoxin-type" evidence="6">
    <location>
        <begin position="1"/>
        <end position="76"/>
    </location>
</feature>
<evidence type="ECO:0000313" key="8">
    <source>
        <dbReference type="Proteomes" id="UP000325289"/>
    </source>
</evidence>
<dbReference type="PANTHER" id="PTHR44379">
    <property type="entry name" value="OXIDOREDUCTASE WITH IRON-SULFUR SUBUNIT"/>
    <property type="match status" value="1"/>
</dbReference>
<dbReference type="PROSITE" id="PS00197">
    <property type="entry name" value="2FE2S_FER_1"/>
    <property type="match status" value="1"/>
</dbReference>
<reference evidence="7 8" key="1">
    <citation type="submission" date="2016-10" db="EMBL/GenBank/DDBJ databases">
        <authorList>
            <person name="Varghese N."/>
            <person name="Submissions S."/>
        </authorList>
    </citation>
    <scope>NUCLEOTIDE SEQUENCE [LARGE SCALE GENOMIC DNA]</scope>
    <source>
        <strain evidence="8">YIM D21,KCTC 23444,ACCC 10710</strain>
    </source>
</reference>
<keyword evidence="4" id="KW-0408">Iron</keyword>
<dbReference type="InterPro" id="IPR002888">
    <property type="entry name" value="2Fe-2S-bd"/>
</dbReference>
<accession>A0A1I2ARS0</accession>
<protein>
    <submittedName>
        <fullName evidence="7">Isoquinoline 1-oxidoreductase, alpha subunit</fullName>
    </submittedName>
</protein>
<organism evidence="7 8">
    <name type="scientific">Roseivivax sediminis</name>
    <dbReference type="NCBI Taxonomy" id="936889"/>
    <lineage>
        <taxon>Bacteria</taxon>
        <taxon>Pseudomonadati</taxon>
        <taxon>Pseudomonadota</taxon>
        <taxon>Alphaproteobacteria</taxon>
        <taxon>Rhodobacterales</taxon>
        <taxon>Roseobacteraceae</taxon>
        <taxon>Roseivivax</taxon>
    </lineage>
</organism>
<keyword evidence="5" id="KW-0411">Iron-sulfur</keyword>
<dbReference type="Gene3D" id="1.10.150.120">
    <property type="entry name" value="[2Fe-2S]-binding domain"/>
    <property type="match status" value="1"/>
</dbReference>
<dbReference type="GO" id="GO:0051537">
    <property type="term" value="F:2 iron, 2 sulfur cluster binding"/>
    <property type="evidence" value="ECO:0007669"/>
    <property type="project" value="UniProtKB-KW"/>
</dbReference>
<dbReference type="PROSITE" id="PS51085">
    <property type="entry name" value="2FE2S_FER_2"/>
    <property type="match status" value="1"/>
</dbReference>
<dbReference type="InterPro" id="IPR051452">
    <property type="entry name" value="Diverse_Oxidoreductases"/>
</dbReference>
<sequence>MTTLTVNGEEVALDLPDDTPLLWALRDEMRLTGTKFGCGIAQCGACTVMVDGMPRRSCVTPVGTLEGASVETIEGLDGAEAEAVQSAWVQIDVPQCGWCQSGQVMSAVGLLRMNRAPSDEDIDNAMAGNICRCATYVRIRQAIHDAADTLEG</sequence>
<dbReference type="InterPro" id="IPR006058">
    <property type="entry name" value="2Fe2S_fd_BS"/>
</dbReference>
<evidence type="ECO:0000256" key="3">
    <source>
        <dbReference type="ARBA" id="ARBA00023002"/>
    </source>
</evidence>
<keyword evidence="8" id="KW-1185">Reference proteome</keyword>
<dbReference type="EMBL" id="FOMS01000010">
    <property type="protein sequence ID" value="SFE46439.1"/>
    <property type="molecule type" value="Genomic_DNA"/>
</dbReference>
<dbReference type="SUPFAM" id="SSF47741">
    <property type="entry name" value="CO dehydrogenase ISP C-domain like"/>
    <property type="match status" value="1"/>
</dbReference>
<dbReference type="CDD" id="cd00207">
    <property type="entry name" value="fer2"/>
    <property type="match status" value="1"/>
</dbReference>
<dbReference type="GO" id="GO:0046872">
    <property type="term" value="F:metal ion binding"/>
    <property type="evidence" value="ECO:0007669"/>
    <property type="project" value="UniProtKB-KW"/>
</dbReference>
<dbReference type="Gene3D" id="3.10.20.30">
    <property type="match status" value="1"/>
</dbReference>
<keyword evidence="1" id="KW-0001">2Fe-2S</keyword>
<dbReference type="RefSeq" id="WP_149756829.1">
    <property type="nucleotide sequence ID" value="NZ_FOMS01000010.1"/>
</dbReference>
<dbReference type="GO" id="GO:0016491">
    <property type="term" value="F:oxidoreductase activity"/>
    <property type="evidence" value="ECO:0007669"/>
    <property type="project" value="UniProtKB-KW"/>
</dbReference>
<keyword evidence="2" id="KW-0479">Metal-binding</keyword>
<name>A0A1I2ARS0_9RHOB</name>
<evidence type="ECO:0000313" key="7">
    <source>
        <dbReference type="EMBL" id="SFE46439.1"/>
    </source>
</evidence>
<dbReference type="Pfam" id="PF00111">
    <property type="entry name" value="Fer2"/>
    <property type="match status" value="1"/>
</dbReference>
<evidence type="ECO:0000256" key="2">
    <source>
        <dbReference type="ARBA" id="ARBA00022723"/>
    </source>
</evidence>
<dbReference type="FunFam" id="3.10.20.30:FF:000020">
    <property type="entry name" value="Xanthine dehydrogenase iron-sulfur subunit"/>
    <property type="match status" value="1"/>
</dbReference>
<dbReference type="PANTHER" id="PTHR44379:SF2">
    <property type="entry name" value="BLR6218 PROTEIN"/>
    <property type="match status" value="1"/>
</dbReference>
<evidence type="ECO:0000256" key="4">
    <source>
        <dbReference type="ARBA" id="ARBA00023004"/>
    </source>
</evidence>